<keyword evidence="1" id="KW-1133">Transmembrane helix</keyword>
<keyword evidence="2" id="KW-0732">Signal</keyword>
<dbReference type="EMBL" id="HBGB01042732">
    <property type="protein sequence ID" value="CAD9070081.1"/>
    <property type="molecule type" value="Transcribed_RNA"/>
</dbReference>
<protein>
    <submittedName>
        <fullName evidence="4">Uncharacterized protein</fullName>
    </submittedName>
</protein>
<gene>
    <name evidence="3" type="ORF">VBRA1451_LOCUS25163</name>
    <name evidence="4" type="ORF">VBRA1451_LOCUS25164</name>
</gene>
<feature type="chain" id="PRO_5036192083" evidence="2">
    <location>
        <begin position="16"/>
        <end position="138"/>
    </location>
</feature>
<feature type="transmembrane region" description="Helical" evidence="1">
    <location>
        <begin position="54"/>
        <end position="74"/>
    </location>
</feature>
<keyword evidence="1" id="KW-0472">Membrane</keyword>
<feature type="transmembrane region" description="Helical" evidence="1">
    <location>
        <begin position="80"/>
        <end position="105"/>
    </location>
</feature>
<keyword evidence="1" id="KW-0812">Transmembrane</keyword>
<dbReference type="AlphaFoldDB" id="A0A6U4HVY0"/>
<feature type="signal peptide" evidence="2">
    <location>
        <begin position="1"/>
        <end position="15"/>
    </location>
</feature>
<reference evidence="4" key="1">
    <citation type="submission" date="2021-01" db="EMBL/GenBank/DDBJ databases">
        <authorList>
            <person name="Corre E."/>
            <person name="Pelletier E."/>
            <person name="Niang G."/>
            <person name="Scheremetjew M."/>
            <person name="Finn R."/>
            <person name="Kale V."/>
            <person name="Holt S."/>
            <person name="Cochrane G."/>
            <person name="Meng A."/>
            <person name="Brown T."/>
            <person name="Cohen L."/>
        </authorList>
    </citation>
    <scope>NUCLEOTIDE SEQUENCE</scope>
    <source>
        <strain evidence="4">CCMP3346</strain>
    </source>
</reference>
<evidence type="ECO:0000313" key="3">
    <source>
        <dbReference type="EMBL" id="CAD9070081.1"/>
    </source>
</evidence>
<evidence type="ECO:0000256" key="2">
    <source>
        <dbReference type="SAM" id="SignalP"/>
    </source>
</evidence>
<organism evidence="4">
    <name type="scientific">Vitrella brassicaformis</name>
    <dbReference type="NCBI Taxonomy" id="1169539"/>
    <lineage>
        <taxon>Eukaryota</taxon>
        <taxon>Sar</taxon>
        <taxon>Alveolata</taxon>
        <taxon>Colpodellida</taxon>
        <taxon>Vitrellaceae</taxon>
        <taxon>Vitrella</taxon>
    </lineage>
</organism>
<dbReference type="PROSITE" id="PS51257">
    <property type="entry name" value="PROKAR_LIPOPROTEIN"/>
    <property type="match status" value="1"/>
</dbReference>
<feature type="transmembrane region" description="Helical" evidence="1">
    <location>
        <begin position="25"/>
        <end position="42"/>
    </location>
</feature>
<evidence type="ECO:0000313" key="4">
    <source>
        <dbReference type="EMBL" id="CAD9070082.1"/>
    </source>
</evidence>
<proteinExistence type="predicted"/>
<accession>A0A6U4HVY0</accession>
<sequence>MRRVLVLLIAQQATAQPRQQLLSWTAVACVCLALQFAVWPFDRANMDILNRTELRGLLVWLMSLFAIHFLVVLADGGSSILTIVLVLVVITANLAHYVTAVAEVCRFRLLQMSYRCTAVSDRMQSHPKNNSNRHSRRF</sequence>
<dbReference type="EMBL" id="HBGB01042733">
    <property type="protein sequence ID" value="CAD9070082.1"/>
    <property type="molecule type" value="Transcribed_RNA"/>
</dbReference>
<evidence type="ECO:0000256" key="1">
    <source>
        <dbReference type="SAM" id="Phobius"/>
    </source>
</evidence>
<name>A0A6U4HVY0_9ALVE</name>